<accession>A0A0M0HQC3</accession>
<dbReference type="GO" id="GO:0008664">
    <property type="term" value="F:RNA 2',3'-cyclic 3'-phosphodiesterase activity"/>
    <property type="evidence" value="ECO:0007669"/>
    <property type="project" value="UniProtKB-EC"/>
</dbReference>
<organism evidence="3 4">
    <name type="scientific">Vibrio nereis</name>
    <dbReference type="NCBI Taxonomy" id="693"/>
    <lineage>
        <taxon>Bacteria</taxon>
        <taxon>Pseudomonadati</taxon>
        <taxon>Pseudomonadota</taxon>
        <taxon>Gammaproteobacteria</taxon>
        <taxon>Vibrionales</taxon>
        <taxon>Vibrionaceae</taxon>
        <taxon>Vibrio</taxon>
    </lineage>
</organism>
<comment type="catalytic activity">
    <reaction evidence="2">
        <text>a 3'-end 2',3'-cyclophospho-ribonucleotide-RNA + H2O = a 3'-end 2'-phospho-ribonucleotide-RNA + H(+)</text>
        <dbReference type="Rhea" id="RHEA:11828"/>
        <dbReference type="Rhea" id="RHEA-COMP:10464"/>
        <dbReference type="Rhea" id="RHEA-COMP:17353"/>
        <dbReference type="ChEBI" id="CHEBI:15377"/>
        <dbReference type="ChEBI" id="CHEBI:15378"/>
        <dbReference type="ChEBI" id="CHEBI:83064"/>
        <dbReference type="ChEBI" id="CHEBI:173113"/>
        <dbReference type="EC" id="3.1.4.58"/>
    </reaction>
</comment>
<dbReference type="AlphaFoldDB" id="A0A0M0HQC3"/>
<dbReference type="Pfam" id="PF13563">
    <property type="entry name" value="2_5_RNA_ligase2"/>
    <property type="match status" value="1"/>
</dbReference>
<protein>
    <recommendedName>
        <fullName evidence="2">RNA 2',3'-cyclic phosphodiesterase</fullName>
        <shortName evidence="2">RNA 2',3'-CPDase</shortName>
        <ecNumber evidence="2">3.1.4.58</ecNumber>
    </recommendedName>
</protein>
<dbReference type="Proteomes" id="UP000037515">
    <property type="component" value="Unassembled WGS sequence"/>
</dbReference>
<proteinExistence type="inferred from homology"/>
<evidence type="ECO:0000313" key="4">
    <source>
        <dbReference type="Proteomes" id="UP000037515"/>
    </source>
</evidence>
<comment type="function">
    <text evidence="2">Hydrolyzes RNA 2',3'-cyclic phosphodiester to an RNA 2'-phosphomonoester.</text>
</comment>
<evidence type="ECO:0000313" key="3">
    <source>
        <dbReference type="EMBL" id="KOO04259.1"/>
    </source>
</evidence>
<dbReference type="OrthoDB" id="7061261at2"/>
<dbReference type="EC" id="3.1.4.58" evidence="2"/>
<dbReference type="PATRIC" id="fig|693.5.peg.1004"/>
<feature type="short sequence motif" description="HXTX 2" evidence="2">
    <location>
        <begin position="123"/>
        <end position="126"/>
    </location>
</feature>
<name>A0A0M0HQC3_VIBNE</name>
<dbReference type="PANTHER" id="PTHR35561:SF1">
    <property type="entry name" value="RNA 2',3'-CYCLIC PHOSPHODIESTERASE"/>
    <property type="match status" value="1"/>
</dbReference>
<gene>
    <name evidence="3" type="ORF">AKJ17_04955</name>
</gene>
<comment type="similarity">
    <text evidence="2">Belongs to the 2H phosphoesterase superfamily. ThpR family.</text>
</comment>
<dbReference type="EMBL" id="LHPJ01000005">
    <property type="protein sequence ID" value="KOO04259.1"/>
    <property type="molecule type" value="Genomic_DNA"/>
</dbReference>
<reference evidence="4" key="1">
    <citation type="submission" date="2015-08" db="EMBL/GenBank/DDBJ databases">
        <title>Vibrio galatheae sp. nov., a novel member of the Vibrionaceae family isolated from the Solomon Islands.</title>
        <authorList>
            <person name="Giubergia S."/>
            <person name="Machado H."/>
            <person name="Mateiu R.V."/>
            <person name="Gram L."/>
        </authorList>
    </citation>
    <scope>NUCLEOTIDE SEQUENCE [LARGE SCALE GENOMIC DNA]</scope>
    <source>
        <strain evidence="4">DSM 19584</strain>
    </source>
</reference>
<keyword evidence="1 2" id="KW-0378">Hydrolase</keyword>
<keyword evidence="4" id="KW-1185">Reference proteome</keyword>
<dbReference type="GO" id="GO:0016874">
    <property type="term" value="F:ligase activity"/>
    <property type="evidence" value="ECO:0007669"/>
    <property type="project" value="UniProtKB-KW"/>
</dbReference>
<dbReference type="HAMAP" id="MF_01940">
    <property type="entry name" value="RNA_CPDase"/>
    <property type="match status" value="1"/>
</dbReference>
<comment type="caution">
    <text evidence="3">The sequence shown here is derived from an EMBL/GenBank/DDBJ whole genome shotgun (WGS) entry which is preliminary data.</text>
</comment>
<evidence type="ECO:0000256" key="1">
    <source>
        <dbReference type="ARBA" id="ARBA00022801"/>
    </source>
</evidence>
<dbReference type="STRING" id="693.AKJ17_04955"/>
<dbReference type="SUPFAM" id="SSF55144">
    <property type="entry name" value="LigT-like"/>
    <property type="match status" value="1"/>
</dbReference>
<dbReference type="RefSeq" id="WP_053394673.1">
    <property type="nucleotide sequence ID" value="NZ_LHPJ01000005.1"/>
</dbReference>
<feature type="active site" description="Proton donor" evidence="2">
    <location>
        <position position="40"/>
    </location>
</feature>
<dbReference type="InterPro" id="IPR004175">
    <property type="entry name" value="RNA_CPDase"/>
</dbReference>
<keyword evidence="3" id="KW-0436">Ligase</keyword>
<dbReference type="NCBIfam" id="TIGR02258">
    <property type="entry name" value="2_5_ligase"/>
    <property type="match status" value="1"/>
</dbReference>
<sequence length="173" mass="20149">MRLFFSLTFDNATKRDLATYQELLCAHGYNGRNTRQDNLHLTLAFIGECTDEHQQKLIDILHQLHSGCDTLRIDRLGSFRQKRSHLIWLGFGNNRALMRVQRELNSALKSQNFPSESKNYTPHITLLRHAIGHASLKEIHIKPRNIHVHSIALMESVYRENKLVYHVVDEIVQ</sequence>
<feature type="short sequence motif" description="HXTX 1" evidence="2">
    <location>
        <begin position="40"/>
        <end position="43"/>
    </location>
</feature>
<dbReference type="GO" id="GO:0004113">
    <property type="term" value="F:2',3'-cyclic-nucleotide 3'-phosphodiesterase activity"/>
    <property type="evidence" value="ECO:0007669"/>
    <property type="project" value="InterPro"/>
</dbReference>
<evidence type="ECO:0000256" key="2">
    <source>
        <dbReference type="HAMAP-Rule" id="MF_01940"/>
    </source>
</evidence>
<dbReference type="InterPro" id="IPR009097">
    <property type="entry name" value="Cyclic_Pdiesterase"/>
</dbReference>
<dbReference type="PANTHER" id="PTHR35561">
    <property type="entry name" value="RNA 2',3'-CYCLIC PHOSPHODIESTERASE"/>
    <property type="match status" value="1"/>
</dbReference>
<dbReference type="Gene3D" id="3.90.1140.10">
    <property type="entry name" value="Cyclic phosphodiesterase"/>
    <property type="match status" value="1"/>
</dbReference>
<feature type="active site" description="Proton acceptor" evidence="2">
    <location>
        <position position="123"/>
    </location>
</feature>